<dbReference type="OrthoDB" id="1886966at2"/>
<accession>A0A1M5U0V5</accession>
<reference evidence="1 2" key="1">
    <citation type="submission" date="2016-11" db="EMBL/GenBank/DDBJ databases">
        <authorList>
            <person name="Jaros S."/>
            <person name="Januszkiewicz K."/>
            <person name="Wedrychowicz H."/>
        </authorList>
    </citation>
    <scope>NUCLEOTIDE SEQUENCE [LARGE SCALE GENOMIC DNA]</scope>
    <source>
        <strain evidence="1 2">DSM 3089</strain>
    </source>
</reference>
<dbReference type="Proteomes" id="UP000184526">
    <property type="component" value="Unassembled WGS sequence"/>
</dbReference>
<protein>
    <recommendedName>
        <fullName evidence="3">N-acetyltransferase domain-containing protein</fullName>
    </recommendedName>
</protein>
<evidence type="ECO:0008006" key="3">
    <source>
        <dbReference type="Google" id="ProtNLM"/>
    </source>
</evidence>
<dbReference type="EMBL" id="FQXP01000003">
    <property type="protein sequence ID" value="SHH56715.1"/>
    <property type="molecule type" value="Genomic_DNA"/>
</dbReference>
<sequence length="289" mass="33621">MIKTIETLDEVMNFALELSNDDFYASYPRMKSISEIKEEIEKSIISEVANVIACYKEGLLCGVCAYYWDLDDKYAQTTQFLIKEFYDETAEEIIFYIKDEFIRNELKGYELLIGVPVTNKNANNYFVKNNIECSESSFDTRLYNLNINSKQKHNCIEKITEDTFDEYAIFHDNYAIPSGMYYNSKNLKKDMKEFQILAFVKDGSIHGSIFTKAFKDMLEVFGVFIDDEHKKKGIEGMLINDMLIHLYNEFGSVNEIVYFINEGCDEELKAALDSGFEINDNYKSYKLSL</sequence>
<name>A0A1M5U0V5_9CLOT</name>
<dbReference type="AlphaFoldDB" id="A0A1M5U0V5"/>
<dbReference type="STRING" id="1121306.SAMN02745196_00803"/>
<gene>
    <name evidence="1" type="ORF">SAMN02745196_00803</name>
</gene>
<organism evidence="1 2">
    <name type="scientific">Clostridium collagenovorans DSM 3089</name>
    <dbReference type="NCBI Taxonomy" id="1121306"/>
    <lineage>
        <taxon>Bacteria</taxon>
        <taxon>Bacillati</taxon>
        <taxon>Bacillota</taxon>
        <taxon>Clostridia</taxon>
        <taxon>Eubacteriales</taxon>
        <taxon>Clostridiaceae</taxon>
        <taxon>Clostridium</taxon>
    </lineage>
</organism>
<evidence type="ECO:0000313" key="1">
    <source>
        <dbReference type="EMBL" id="SHH56715.1"/>
    </source>
</evidence>
<keyword evidence="2" id="KW-1185">Reference proteome</keyword>
<dbReference type="RefSeq" id="WP_072830270.1">
    <property type="nucleotide sequence ID" value="NZ_FQXP01000003.1"/>
</dbReference>
<evidence type="ECO:0000313" key="2">
    <source>
        <dbReference type="Proteomes" id="UP000184526"/>
    </source>
</evidence>
<proteinExistence type="predicted"/>